<sequence length="225" mass="24141">MSTISGVSNSWYIRNTTQVSSSNQQTSKVRRNDYEDQDVYQSNPNLIQATQNSGFTDPLSSLVTNGTITEDQETAIKDAFSTMRQSNIAGTYGSKPTNPITSLISSGVITKDQADSIKSAFKDAAKAHHHKRSERAPQIDNQLSSLVSSGTISSDQESAVKTALKTAMEKSASSDASGFVDPLDTLVTSGTITEAQKNAIKNVIMPPKNDETSVSLNSEVQTQEA</sequence>
<keyword evidence="3" id="KW-1185">Reference proteome</keyword>
<evidence type="ECO:0000313" key="2">
    <source>
        <dbReference type="EMBL" id="QAA32564.1"/>
    </source>
</evidence>
<feature type="compositionally biased region" description="Polar residues" evidence="1">
    <location>
        <begin position="212"/>
        <end position="225"/>
    </location>
</feature>
<dbReference type="AlphaFoldDB" id="A0A3R5UFN8"/>
<gene>
    <name evidence="2" type="ORF">C1I91_13480</name>
</gene>
<dbReference type="KEGG" id="cmah:C1I91_13480"/>
<reference evidence="2 3" key="1">
    <citation type="submission" date="2018-01" db="EMBL/GenBank/DDBJ databases">
        <title>Genome Sequencing and Assembly of Anaerobacter polyendosporus strain CT4.</title>
        <authorList>
            <person name="Tachaapaikoon C."/>
            <person name="Sutheeworapong S."/>
            <person name="Jenjaroenpun P."/>
            <person name="Wongsurawat T."/>
            <person name="Nookeaw I."/>
            <person name="Cheawchanlertfa P."/>
            <person name="Kosugi A."/>
            <person name="Cheevadhanarak S."/>
            <person name="Ratanakhanokchai K."/>
        </authorList>
    </citation>
    <scope>NUCLEOTIDE SEQUENCE [LARGE SCALE GENOMIC DNA]</scope>
    <source>
        <strain evidence="2 3">CT4</strain>
    </source>
</reference>
<dbReference type="Proteomes" id="UP000286268">
    <property type="component" value="Chromosome"/>
</dbReference>
<evidence type="ECO:0000256" key="1">
    <source>
        <dbReference type="SAM" id="MobiDB-lite"/>
    </source>
</evidence>
<organism evidence="2 3">
    <name type="scientific">Clostridium manihotivorum</name>
    <dbReference type="NCBI Taxonomy" id="2320868"/>
    <lineage>
        <taxon>Bacteria</taxon>
        <taxon>Bacillati</taxon>
        <taxon>Bacillota</taxon>
        <taxon>Clostridia</taxon>
        <taxon>Eubacteriales</taxon>
        <taxon>Clostridiaceae</taxon>
        <taxon>Clostridium</taxon>
    </lineage>
</organism>
<dbReference type="EMBL" id="CP025746">
    <property type="protein sequence ID" value="QAA32564.1"/>
    <property type="molecule type" value="Genomic_DNA"/>
</dbReference>
<name>A0A3R5UFN8_9CLOT</name>
<evidence type="ECO:0000313" key="3">
    <source>
        <dbReference type="Proteomes" id="UP000286268"/>
    </source>
</evidence>
<accession>A0A3R5UFN8</accession>
<dbReference type="OrthoDB" id="1898509at2"/>
<feature type="region of interest" description="Disordered" evidence="1">
    <location>
        <begin position="204"/>
        <end position="225"/>
    </location>
</feature>
<protein>
    <submittedName>
        <fullName evidence="2">Uncharacterized protein</fullName>
    </submittedName>
</protein>
<proteinExistence type="predicted"/>
<dbReference type="RefSeq" id="WP_128213352.1">
    <property type="nucleotide sequence ID" value="NZ_CP025746.1"/>
</dbReference>